<dbReference type="EMBL" id="JABAYA010000014">
    <property type="protein sequence ID" value="KAF7730662.1"/>
    <property type="molecule type" value="Genomic_DNA"/>
</dbReference>
<evidence type="ECO:0000259" key="1">
    <source>
        <dbReference type="SMART" id="SM00852"/>
    </source>
</evidence>
<comment type="caution">
    <text evidence="2">The sequence shown here is derived from an EMBL/GenBank/DDBJ whole genome shotgun (WGS) entry which is preliminary data.</text>
</comment>
<keyword evidence="3" id="KW-1185">Reference proteome</keyword>
<proteinExistence type="predicted"/>
<dbReference type="PANTHER" id="PTHR47675:SF1">
    <property type="entry name" value="MOLYBDOPTERIN BINDING DOMAIN PROTEIN (AFU_ORTHOLOGUE AFUA_5G11210)"/>
    <property type="match status" value="1"/>
</dbReference>
<dbReference type="Pfam" id="PF24102">
    <property type="entry name" value="FLAD1_M"/>
    <property type="match status" value="1"/>
</dbReference>
<dbReference type="Gene3D" id="3.40.980.10">
    <property type="entry name" value="MoaB/Mog-like domain"/>
    <property type="match status" value="1"/>
</dbReference>
<dbReference type="SMART" id="SM00852">
    <property type="entry name" value="MoCF_biosynth"/>
    <property type="match status" value="1"/>
</dbReference>
<dbReference type="Pfam" id="PF00994">
    <property type="entry name" value="MoCF_biosynth"/>
    <property type="match status" value="1"/>
</dbReference>
<dbReference type="SUPFAM" id="SSF53218">
    <property type="entry name" value="Molybdenum cofactor biosynthesis proteins"/>
    <property type="match status" value="1"/>
</dbReference>
<dbReference type="OrthoDB" id="448496at2759"/>
<dbReference type="InterPro" id="IPR036425">
    <property type="entry name" value="MoaB/Mog-like_dom_sf"/>
</dbReference>
<protein>
    <recommendedName>
        <fullName evidence="1">MoaB/Mog domain-containing protein</fullName>
    </recommendedName>
</protein>
<sequence length="327" mass="36762">MTLRTLSTVLGSKRLLLATTTTTTTIATTATTLRSLRAWKPNQKPLYNWRQQITMTTAAPEKTFTAACCIIGDEILNGKTRDSNAYFLAKYLFELGIDLKRVEVIADDYSAIQETICRLSSQHDIVFTSGGIGPTHDDITYDALAKAFGLSLKLDDETCRLMEATMMKSPGWKLTEARKRMALFPYPSKILRTPVSGLWVPVVVVNENIHVLPGIPHLFERLLESLRPHFQQLVEAKHGENGRYYRVQIATRLQEGKIAPFLSALQEKVRDKHIKIGSYPKWGTDAQGIRVVVSVVGKNEEVVRDTADQIARDIEGWTYTPEQTVKL</sequence>
<gene>
    <name evidence="2" type="ORF">EC973_001611</name>
</gene>
<name>A0A8H7ETX3_9FUNG</name>
<dbReference type="AlphaFoldDB" id="A0A8H7ETX3"/>
<dbReference type="GO" id="GO:0047884">
    <property type="term" value="F:FAD diphosphatase activity"/>
    <property type="evidence" value="ECO:0007669"/>
    <property type="project" value="TreeGrafter"/>
</dbReference>
<evidence type="ECO:0000313" key="3">
    <source>
        <dbReference type="Proteomes" id="UP000605846"/>
    </source>
</evidence>
<dbReference type="Proteomes" id="UP000605846">
    <property type="component" value="Unassembled WGS sequence"/>
</dbReference>
<accession>A0A8H7ETX3</accession>
<dbReference type="GO" id="GO:0042726">
    <property type="term" value="P:flavin-containing compound metabolic process"/>
    <property type="evidence" value="ECO:0007669"/>
    <property type="project" value="TreeGrafter"/>
</dbReference>
<dbReference type="CDD" id="cd00885">
    <property type="entry name" value="cinA"/>
    <property type="match status" value="1"/>
</dbReference>
<feature type="domain" description="MoaB/Mog" evidence="1">
    <location>
        <begin position="67"/>
        <end position="233"/>
    </location>
</feature>
<dbReference type="PANTHER" id="PTHR47675">
    <property type="entry name" value="MOLYBDOPTERIN BINDING DOMAIN PROTEIN (AFU_ORTHOLOGUE AFUA_5G11210)"/>
    <property type="match status" value="1"/>
</dbReference>
<organism evidence="2 3">
    <name type="scientific">Apophysomyces ossiformis</name>
    <dbReference type="NCBI Taxonomy" id="679940"/>
    <lineage>
        <taxon>Eukaryota</taxon>
        <taxon>Fungi</taxon>
        <taxon>Fungi incertae sedis</taxon>
        <taxon>Mucoromycota</taxon>
        <taxon>Mucoromycotina</taxon>
        <taxon>Mucoromycetes</taxon>
        <taxon>Mucorales</taxon>
        <taxon>Mucorineae</taxon>
        <taxon>Mucoraceae</taxon>
        <taxon>Apophysomyces</taxon>
    </lineage>
</organism>
<dbReference type="InterPro" id="IPR001453">
    <property type="entry name" value="MoaB/Mog_dom"/>
</dbReference>
<reference evidence="2" key="1">
    <citation type="submission" date="2020-01" db="EMBL/GenBank/DDBJ databases">
        <title>Genome Sequencing of Three Apophysomyces-Like Fungal Strains Confirms a Novel Fungal Genus in the Mucoromycota with divergent Burkholderia-like Endosymbiotic Bacteria.</title>
        <authorList>
            <person name="Stajich J.E."/>
            <person name="Macias A.M."/>
            <person name="Carter-House D."/>
            <person name="Lovett B."/>
            <person name="Kasson L.R."/>
            <person name="Berry K."/>
            <person name="Grigoriev I."/>
            <person name="Chang Y."/>
            <person name="Spatafora J."/>
            <person name="Kasson M.T."/>
        </authorList>
    </citation>
    <scope>NUCLEOTIDE SEQUENCE</scope>
    <source>
        <strain evidence="2">NRRL A-21654</strain>
    </source>
</reference>
<dbReference type="InterPro" id="IPR056596">
    <property type="entry name" value="FLAD1_M"/>
</dbReference>
<evidence type="ECO:0000313" key="2">
    <source>
        <dbReference type="EMBL" id="KAF7730662.1"/>
    </source>
</evidence>